<dbReference type="OrthoDB" id="1788899at2"/>
<proteinExistence type="predicted"/>
<dbReference type="Proteomes" id="UP000095743">
    <property type="component" value="Chromosome"/>
</dbReference>
<accession>A0A1D8GCY8</accession>
<dbReference type="AlphaFoldDB" id="A0A1D8GCY8"/>
<evidence type="ECO:0000313" key="5">
    <source>
        <dbReference type="EMBL" id="AOT68760.1"/>
    </source>
</evidence>
<sequence length="1045" mass="116670">MKRKYLLILPMLFICCLLFSTKAFAASGSDIQIQVTSPIDNLTNESGVVAVEQFPAEIPINITASTGTLTEIKLEYDDGWRIIPPDYVLAVESKEKCGPYTITAKTDQGAVMTVTVNVVFQVKATYDTRYRTTGINVTGIYEGGTLLKSFPEPQRIELVNANTVADHEQERIAAWIGRQDGGTYTLKGSLVVEIHNISTGEVYGIHDTNTDFEALTASYCWTKKALVAFETMRNAELTYQAPVKMDVEATWCDESKKEVYGTLTAHDKGVPELLYPYQTTSVTFHKDDIKLSKNFIYKSLEWDYTPETKEYTDGERKTQTEITQKINYKIPTTDFYFKFKACDGNDLSVAIRAPATVYRGDSYSFTVIYMNSGKSPAYDVPLKGKVDDVLVKEIPAVQDFSPNESKTYTIKRTADTKDDVIHLWANIGVPDGFIDANLSNNTATADIQVIDKPAPKPTNPPEPKDNPDNPVPPGDKPEPKKLCDLSASILAPPTVYEHETYSFTVSFTNNSDKELTNVTLQGTNNDSALEQIPKTCSFKPQETKSFTITDKAGNKGEVYRLWANVGVPESFIDENPSNNTAVSKITVIERTPNKPTNPDNPPDNPDKPPKEPDKPPVNPDKPPVNPDKPPVNPDVPKEKLCDLWVNISFPPTVYEQEEYSFTVYFSNDTDKAVAGACLSTTVDGTAVKEVPLTASFEPHETKAFVVKGKAGEKGTTIKLRSAISPPQEYTDTTLSNNTAGAEILVAERPYDMDVQRITPDQYKENQTVISTIKVSNKGSKDFTPGQKVSVLFEIPELSLKKHVDAVVMEQNTWNVVSVGWDTPNVQADKYITLIATINPGRNLNNETSFANNTYTQKAVIKNVTYDEPEESRTLPDPPKRSEQPRVTWWEQRYENGQFVWHEYYAELKVSAELDYATKDKGYLKSGYGYSIKVSASVSTNYDRPELITAPQTAEVYLPEYRYNTATPLVKEDGLFVFKENPASPFKYRKQYVPIWFPDDKDYTVQLLVTDVHTPGGTLSRWITGGQLAIHVMDSMYSDDVTGGDW</sequence>
<feature type="domain" description="DUF8195" evidence="4">
    <location>
        <begin position="895"/>
        <end position="1038"/>
    </location>
</feature>
<dbReference type="STRING" id="1424294.Gferi_03710"/>
<feature type="region of interest" description="Disordered" evidence="1">
    <location>
        <begin position="587"/>
        <end position="635"/>
    </location>
</feature>
<reference evidence="5 6" key="1">
    <citation type="submission" date="2016-09" db="EMBL/GenBank/DDBJ databases">
        <title>Genomic analysis reveals versatility of anaerobic energy metabolism of Geosporobacter ferrireducens IRF9 of phylum Firmicutes.</title>
        <authorList>
            <person name="Kim S.-J."/>
        </authorList>
    </citation>
    <scope>NUCLEOTIDE SEQUENCE [LARGE SCALE GENOMIC DNA]</scope>
    <source>
        <strain evidence="5 6">IRF9</strain>
    </source>
</reference>
<feature type="domain" description="DUF8194" evidence="3">
    <location>
        <begin position="761"/>
        <end position="833"/>
    </location>
</feature>
<dbReference type="InterPro" id="IPR058508">
    <property type="entry name" value="DUF8195"/>
</dbReference>
<evidence type="ECO:0000259" key="4">
    <source>
        <dbReference type="Pfam" id="PF26615"/>
    </source>
</evidence>
<dbReference type="EMBL" id="CP017269">
    <property type="protein sequence ID" value="AOT68760.1"/>
    <property type="molecule type" value="Genomic_DNA"/>
</dbReference>
<feature type="chain" id="PRO_5009107326" description="CARDB domain-containing protein" evidence="2">
    <location>
        <begin position="26"/>
        <end position="1045"/>
    </location>
</feature>
<feature type="compositionally biased region" description="Pro residues" evidence="1">
    <location>
        <begin position="615"/>
        <end position="633"/>
    </location>
</feature>
<dbReference type="InterPro" id="IPR013783">
    <property type="entry name" value="Ig-like_fold"/>
</dbReference>
<feature type="region of interest" description="Disordered" evidence="1">
    <location>
        <begin position="446"/>
        <end position="481"/>
    </location>
</feature>
<evidence type="ECO:0008006" key="7">
    <source>
        <dbReference type="Google" id="ProtNLM"/>
    </source>
</evidence>
<feature type="compositionally biased region" description="Basic and acidic residues" evidence="1">
    <location>
        <begin position="604"/>
        <end position="614"/>
    </location>
</feature>
<protein>
    <recommendedName>
        <fullName evidence="7">CARDB domain-containing protein</fullName>
    </recommendedName>
</protein>
<name>A0A1D8GCY8_9FIRM</name>
<keyword evidence="2" id="KW-0732">Signal</keyword>
<evidence type="ECO:0000259" key="3">
    <source>
        <dbReference type="Pfam" id="PF26614"/>
    </source>
</evidence>
<dbReference type="KEGG" id="gfe:Gferi_03710"/>
<keyword evidence="6" id="KW-1185">Reference proteome</keyword>
<dbReference type="Pfam" id="PF26615">
    <property type="entry name" value="DUF8195"/>
    <property type="match status" value="1"/>
</dbReference>
<evidence type="ECO:0000313" key="6">
    <source>
        <dbReference type="Proteomes" id="UP000095743"/>
    </source>
</evidence>
<feature type="signal peptide" evidence="2">
    <location>
        <begin position="1"/>
        <end position="25"/>
    </location>
</feature>
<dbReference type="Gene3D" id="2.60.40.10">
    <property type="entry name" value="Immunoglobulins"/>
    <property type="match status" value="3"/>
</dbReference>
<gene>
    <name evidence="5" type="ORF">Gferi_03710</name>
</gene>
<evidence type="ECO:0000256" key="2">
    <source>
        <dbReference type="SAM" id="SignalP"/>
    </source>
</evidence>
<organism evidence="5 6">
    <name type="scientific">Geosporobacter ferrireducens</name>
    <dbReference type="NCBI Taxonomy" id="1424294"/>
    <lineage>
        <taxon>Bacteria</taxon>
        <taxon>Bacillati</taxon>
        <taxon>Bacillota</taxon>
        <taxon>Clostridia</taxon>
        <taxon>Peptostreptococcales</taxon>
        <taxon>Thermotaleaceae</taxon>
        <taxon>Geosporobacter</taxon>
    </lineage>
</organism>
<dbReference type="RefSeq" id="WP_069974327.1">
    <property type="nucleotide sequence ID" value="NZ_CP017269.1"/>
</dbReference>
<dbReference type="InterPro" id="IPR058507">
    <property type="entry name" value="DUF8194"/>
</dbReference>
<evidence type="ECO:0000256" key="1">
    <source>
        <dbReference type="SAM" id="MobiDB-lite"/>
    </source>
</evidence>
<dbReference type="Pfam" id="PF26614">
    <property type="entry name" value="DUF8194"/>
    <property type="match status" value="1"/>
</dbReference>